<keyword evidence="9" id="KW-0808">Transferase</keyword>
<evidence type="ECO:0000256" key="4">
    <source>
        <dbReference type="PROSITE-ProRule" id="PRU10141"/>
    </source>
</evidence>
<dbReference type="GO" id="GO:0005524">
    <property type="term" value="F:ATP binding"/>
    <property type="evidence" value="ECO:0007669"/>
    <property type="project" value="UniProtKB-UniRule"/>
</dbReference>
<dbReference type="STRING" id="1314782.A0A165W743"/>
<evidence type="ECO:0000256" key="1">
    <source>
        <dbReference type="ARBA" id="ARBA00005575"/>
    </source>
</evidence>
<dbReference type="OrthoDB" id="40902at2759"/>
<evidence type="ECO:0000313" key="10">
    <source>
        <dbReference type="Proteomes" id="UP000076761"/>
    </source>
</evidence>
<evidence type="ECO:0000256" key="2">
    <source>
        <dbReference type="ARBA" id="ARBA00022741"/>
    </source>
</evidence>
<dbReference type="PROSITE" id="PS00107">
    <property type="entry name" value="PROTEIN_KINASE_ATP"/>
    <property type="match status" value="1"/>
</dbReference>
<dbReference type="SMART" id="SM00240">
    <property type="entry name" value="FHA"/>
    <property type="match status" value="1"/>
</dbReference>
<name>A0A165W743_9AGAM</name>
<dbReference type="InterPro" id="IPR008984">
    <property type="entry name" value="SMAD_FHA_dom_sf"/>
</dbReference>
<evidence type="ECO:0000313" key="9">
    <source>
        <dbReference type="EMBL" id="KZT30764.1"/>
    </source>
</evidence>
<evidence type="ECO:0000259" key="7">
    <source>
        <dbReference type="PROSITE" id="PS50006"/>
    </source>
</evidence>
<feature type="region of interest" description="Disordered" evidence="6">
    <location>
        <begin position="1"/>
        <end position="21"/>
    </location>
</feature>
<dbReference type="InterPro" id="IPR000719">
    <property type="entry name" value="Prot_kinase_dom"/>
</dbReference>
<comment type="similarity">
    <text evidence="1">Belongs to the protein kinase superfamily. CAMK Ser/Thr protein kinase family. CHEK2 subfamily.</text>
</comment>
<dbReference type="Pfam" id="PF00069">
    <property type="entry name" value="Pkinase"/>
    <property type="match status" value="1"/>
</dbReference>
<dbReference type="Pfam" id="PF00498">
    <property type="entry name" value="FHA"/>
    <property type="match status" value="1"/>
</dbReference>
<keyword evidence="5" id="KW-0723">Serine/threonine-protein kinase</keyword>
<keyword evidence="9" id="KW-0418">Kinase</keyword>
<evidence type="ECO:0000256" key="3">
    <source>
        <dbReference type="ARBA" id="ARBA00022840"/>
    </source>
</evidence>
<dbReference type="PANTHER" id="PTHR24347">
    <property type="entry name" value="SERINE/THREONINE-PROTEIN KINASE"/>
    <property type="match status" value="1"/>
</dbReference>
<keyword evidence="10" id="KW-1185">Reference proteome</keyword>
<dbReference type="PROSITE" id="PS50006">
    <property type="entry name" value="FHA_DOMAIN"/>
    <property type="match status" value="1"/>
</dbReference>
<evidence type="ECO:0000259" key="8">
    <source>
        <dbReference type="PROSITE" id="PS50011"/>
    </source>
</evidence>
<protein>
    <submittedName>
        <fullName evidence="9">Kinase-like protein</fullName>
    </submittedName>
</protein>
<dbReference type="SUPFAM" id="SSF56112">
    <property type="entry name" value="Protein kinase-like (PK-like)"/>
    <property type="match status" value="1"/>
</dbReference>
<dbReference type="Proteomes" id="UP000076761">
    <property type="component" value="Unassembled WGS sequence"/>
</dbReference>
<feature type="domain" description="FHA" evidence="7">
    <location>
        <begin position="55"/>
        <end position="109"/>
    </location>
</feature>
<evidence type="ECO:0000256" key="6">
    <source>
        <dbReference type="SAM" id="MobiDB-lite"/>
    </source>
</evidence>
<dbReference type="Gene3D" id="1.10.510.10">
    <property type="entry name" value="Transferase(Phosphotransferase) domain 1"/>
    <property type="match status" value="1"/>
</dbReference>
<evidence type="ECO:0000256" key="5">
    <source>
        <dbReference type="RuleBase" id="RU000304"/>
    </source>
</evidence>
<accession>A0A165W743</accession>
<dbReference type="PROSITE" id="PS50011">
    <property type="entry name" value="PROTEIN_KINASE_DOM"/>
    <property type="match status" value="1"/>
</dbReference>
<dbReference type="AlphaFoldDB" id="A0A165W743"/>
<dbReference type="Gene3D" id="2.60.200.20">
    <property type="match status" value="1"/>
</dbReference>
<dbReference type="EMBL" id="KV425551">
    <property type="protein sequence ID" value="KZT30764.1"/>
    <property type="molecule type" value="Genomic_DNA"/>
</dbReference>
<proteinExistence type="inferred from homology"/>
<reference evidence="9 10" key="1">
    <citation type="journal article" date="2016" name="Mol. Biol. Evol.">
        <title>Comparative Genomics of Early-Diverging Mushroom-Forming Fungi Provides Insights into the Origins of Lignocellulose Decay Capabilities.</title>
        <authorList>
            <person name="Nagy L.G."/>
            <person name="Riley R."/>
            <person name="Tritt A."/>
            <person name="Adam C."/>
            <person name="Daum C."/>
            <person name="Floudas D."/>
            <person name="Sun H."/>
            <person name="Yadav J.S."/>
            <person name="Pangilinan J."/>
            <person name="Larsson K.H."/>
            <person name="Matsuura K."/>
            <person name="Barry K."/>
            <person name="Labutti K."/>
            <person name="Kuo R."/>
            <person name="Ohm R.A."/>
            <person name="Bhattacharya S.S."/>
            <person name="Shirouzu T."/>
            <person name="Yoshinaga Y."/>
            <person name="Martin F.M."/>
            <person name="Grigoriev I.V."/>
            <person name="Hibbett D.S."/>
        </authorList>
    </citation>
    <scope>NUCLEOTIDE SEQUENCE [LARGE SCALE GENOMIC DNA]</scope>
    <source>
        <strain evidence="9 10">HHB14362 ss-1</strain>
    </source>
</reference>
<feature type="binding site" evidence="4">
    <location>
        <position position="192"/>
    </location>
    <ligand>
        <name>ATP</name>
        <dbReference type="ChEBI" id="CHEBI:30616"/>
    </ligand>
</feature>
<keyword evidence="2 4" id="KW-0547">Nucleotide-binding</keyword>
<dbReference type="SUPFAM" id="SSF49879">
    <property type="entry name" value="SMAD/FHA domain"/>
    <property type="match status" value="1"/>
</dbReference>
<feature type="region of interest" description="Disordered" evidence="6">
    <location>
        <begin position="370"/>
        <end position="391"/>
    </location>
</feature>
<dbReference type="InterPro" id="IPR017441">
    <property type="entry name" value="Protein_kinase_ATP_BS"/>
</dbReference>
<dbReference type="InterPro" id="IPR000253">
    <property type="entry name" value="FHA_dom"/>
</dbReference>
<feature type="domain" description="Protein kinase" evidence="8">
    <location>
        <begin position="163"/>
        <end position="450"/>
    </location>
</feature>
<dbReference type="PROSITE" id="PS00108">
    <property type="entry name" value="PROTEIN_KINASE_ST"/>
    <property type="match status" value="1"/>
</dbReference>
<dbReference type="SMART" id="SM00220">
    <property type="entry name" value="S_TKc"/>
    <property type="match status" value="1"/>
</dbReference>
<gene>
    <name evidence="9" type="ORF">NEOLEDRAFT_1083124</name>
</gene>
<dbReference type="CDD" id="cd22670">
    <property type="entry name" value="FHA_MEK1-like"/>
    <property type="match status" value="1"/>
</dbReference>
<organism evidence="9 10">
    <name type="scientific">Neolentinus lepideus HHB14362 ss-1</name>
    <dbReference type="NCBI Taxonomy" id="1314782"/>
    <lineage>
        <taxon>Eukaryota</taxon>
        <taxon>Fungi</taxon>
        <taxon>Dikarya</taxon>
        <taxon>Basidiomycota</taxon>
        <taxon>Agaricomycotina</taxon>
        <taxon>Agaricomycetes</taxon>
        <taxon>Gloeophyllales</taxon>
        <taxon>Gloeophyllaceae</taxon>
        <taxon>Neolentinus</taxon>
    </lineage>
</organism>
<dbReference type="GO" id="GO:0004674">
    <property type="term" value="F:protein serine/threonine kinase activity"/>
    <property type="evidence" value="ECO:0007669"/>
    <property type="project" value="UniProtKB-KW"/>
</dbReference>
<keyword evidence="3 4" id="KW-0067">ATP-binding</keyword>
<dbReference type="InterPro" id="IPR011009">
    <property type="entry name" value="Kinase-like_dom_sf"/>
</dbReference>
<dbReference type="InParanoid" id="A0A165W743"/>
<sequence>MPAATHDRAPPPTWASSGHRSADCDGLSGDICAKLVTTNKCGRREVVALSVNKPVTIGRNPALCSYVLSDIVVSSIHCKVYAVPSGDGGVIVSCQDLSTNGVVLNGQKIRKTSVILMDDDVLEIPSSQKFTCIHLVKQQPEKANLFDPTPPQQPSYKQIGAYTVTSHCLGQGSFASVHLALDPTNHRQVACKIIKTKKEHELRSVMKEVRILLALNHPNINRAYNVEVNGKFLHIFLQLCTGGDLFAYIVSRKETEHRLCEGEAKYIMYQLLRGLTYLHNKMICHRDLKPENILLQMPGSYPRILIADFGLARPKAYQETLNACGTVCYLPPEAILALEHKDRGYVGMPSDCWSAGVILGSHPFDYGSHDYNSSRQHGDEGSRSLNPSQFSQASVDRNRIVKERILNYDLEYDKSIWKSIPDAQALVSRLLIYDYQQRATVYGAMRSSWIRSDLEHLDNAYRSRISPS</sequence>
<dbReference type="InterPro" id="IPR008271">
    <property type="entry name" value="Ser/Thr_kinase_AS"/>
</dbReference>